<dbReference type="GO" id="GO:0103068">
    <property type="term" value="F:leukotriene C4 gamma-glutamyl transferase activity"/>
    <property type="evidence" value="ECO:0007669"/>
    <property type="project" value="UniProtKB-EC"/>
</dbReference>
<evidence type="ECO:0000256" key="7">
    <source>
        <dbReference type="ARBA" id="ARBA00023315"/>
    </source>
</evidence>
<keyword evidence="15" id="KW-1185">Reference proteome</keyword>
<keyword evidence="6 11" id="KW-0865">Zymogen</keyword>
<feature type="binding site" evidence="10">
    <location>
        <position position="160"/>
    </location>
    <ligand>
        <name>L-glutamate</name>
        <dbReference type="ChEBI" id="CHEBI:29985"/>
    </ligand>
</feature>
<dbReference type="InterPro" id="IPR043138">
    <property type="entry name" value="GGT_lsub"/>
</dbReference>
<comment type="catalytic activity">
    <reaction evidence="1 11">
        <text>an S-substituted glutathione + H2O = an S-substituted L-cysteinylglycine + L-glutamate</text>
        <dbReference type="Rhea" id="RHEA:59468"/>
        <dbReference type="ChEBI" id="CHEBI:15377"/>
        <dbReference type="ChEBI" id="CHEBI:29985"/>
        <dbReference type="ChEBI" id="CHEBI:90779"/>
        <dbReference type="ChEBI" id="CHEBI:143103"/>
        <dbReference type="EC" id="3.4.19.13"/>
    </reaction>
</comment>
<evidence type="ECO:0000256" key="8">
    <source>
        <dbReference type="ARBA" id="ARBA00047417"/>
    </source>
</evidence>
<dbReference type="InterPro" id="IPR029055">
    <property type="entry name" value="Ntn_hydrolases_N"/>
</dbReference>
<dbReference type="GO" id="GO:0006750">
    <property type="term" value="P:glutathione biosynthetic process"/>
    <property type="evidence" value="ECO:0007669"/>
    <property type="project" value="UniProtKB-KW"/>
</dbReference>
<evidence type="ECO:0000313" key="14">
    <source>
        <dbReference type="EMBL" id="RZF53593.1"/>
    </source>
</evidence>
<comment type="caution">
    <text evidence="14">The sequence shown here is derived from an EMBL/GenBank/DDBJ whole genome shotgun (WGS) entry which is preliminary data.</text>
</comment>
<comment type="PTM">
    <text evidence="11">Cleaved by autocatalysis into a large and a small subunit.</text>
</comment>
<proteinExistence type="inferred from homology"/>
<dbReference type="Gene3D" id="3.60.20.40">
    <property type="match status" value="1"/>
</dbReference>
<dbReference type="InterPro" id="IPR051792">
    <property type="entry name" value="GGT_bact"/>
</dbReference>
<evidence type="ECO:0000256" key="12">
    <source>
        <dbReference type="SAM" id="MobiDB-lite"/>
    </source>
</evidence>
<dbReference type="EMBL" id="SGIM01000004">
    <property type="protein sequence ID" value="RZF53593.1"/>
    <property type="molecule type" value="Genomic_DNA"/>
</dbReference>
<dbReference type="PANTHER" id="PTHR43199">
    <property type="entry name" value="GLUTATHIONE HYDROLASE"/>
    <property type="match status" value="1"/>
</dbReference>
<dbReference type="PANTHER" id="PTHR43199:SF1">
    <property type="entry name" value="GLUTATHIONE HYDROLASE PROENZYME"/>
    <property type="match status" value="1"/>
</dbReference>
<sequence>MNKRYTFLFSSLLAVGLLQGCGSDSSSDQSKDDSNIGQPPQSHLIVDNDPTSCSKLAQDGSSVVVGSNQNGDPSAPEAASGYKLGHTVKYADKYMVVANTPLAVKAGCDILKAGGSAVDAAVAVQAVLGLVEPQSSTIAGSGFMMYYDAKTKTVTAYDGRETAPAAANEYYLIRQNIDDPNSPAPVPSARRSGRSIGVPGVMRLLEQAQQEHGKLKWNQLFDEAIHLADHGFRIPGRLASAIESNASNLALDANAMKTYFYPDGTPRKVGESMTNQDYAKTLEALAKQGAGAMYSGPIARNIVEKAGQMVGDDPARTPMTPSLMTLQDLSDYQVKKRNPVCTTYRDRYYICTMPPPSSGGIAVAQTLGILESFDMAQYPPKNPENEGGVPDVMGVHLVSEAERLAYADRDKYVADTDFVPLPARGIASLLDKNYLKQRAALINPNQSMGGAQAGDFNSALGVDNTVEHGTTQFTIVDAYGNVVSMTSTVESSMGSFHMVDGFLLSNQLTDFSANPYDSTGALVANRVEGGKRPRSTMAPTLVFKGTSPDEFYMATGSPGGGTIIQYVVKTLVAALDWNLNAQQATSLLNFGATNSPNTNIDSSNDQLSLIELIEGLKAKGHSVANTAQTSGISTIMKVKIDKQSKYAGGADPRREGIVLGNGAL</sequence>
<dbReference type="Proteomes" id="UP000292110">
    <property type="component" value="Unassembled WGS sequence"/>
</dbReference>
<evidence type="ECO:0000256" key="3">
    <source>
        <dbReference type="ARBA" id="ARBA00009381"/>
    </source>
</evidence>
<dbReference type="EC" id="2.3.2.2" evidence="11"/>
<feature type="chain" id="PRO_5020732331" description="Glutathione hydrolase proenzyme" evidence="13">
    <location>
        <begin position="21"/>
        <end position="664"/>
    </location>
</feature>
<dbReference type="AlphaFoldDB" id="A0A4V2DB13"/>
<evidence type="ECO:0000256" key="10">
    <source>
        <dbReference type="PIRSR" id="PIRSR600101-2"/>
    </source>
</evidence>
<dbReference type="Pfam" id="PF01019">
    <property type="entry name" value="G_glu_transpept"/>
    <property type="match status" value="1"/>
</dbReference>
<feature type="binding site" evidence="10">
    <location>
        <position position="510"/>
    </location>
    <ligand>
        <name>L-glutamate</name>
        <dbReference type="ChEBI" id="CHEBI:29985"/>
    </ligand>
</feature>
<comment type="catalytic activity">
    <reaction evidence="8 11">
        <text>an N-terminal (5-L-glutamyl)-[peptide] + an alpha-amino acid = 5-L-glutamyl amino acid + an N-terminal L-alpha-aminoacyl-[peptide]</text>
        <dbReference type="Rhea" id="RHEA:23904"/>
        <dbReference type="Rhea" id="RHEA-COMP:9780"/>
        <dbReference type="Rhea" id="RHEA-COMP:9795"/>
        <dbReference type="ChEBI" id="CHEBI:77644"/>
        <dbReference type="ChEBI" id="CHEBI:78597"/>
        <dbReference type="ChEBI" id="CHEBI:78599"/>
        <dbReference type="ChEBI" id="CHEBI:78608"/>
        <dbReference type="EC" id="2.3.2.2"/>
    </reaction>
</comment>
<comment type="subunit">
    <text evidence="11">This enzyme consists of two polypeptide chains, which are synthesized in precursor form from a single polypeptide.</text>
</comment>
<evidence type="ECO:0000256" key="6">
    <source>
        <dbReference type="ARBA" id="ARBA00023145"/>
    </source>
</evidence>
<keyword evidence="7 11" id="KW-0012">Acyltransferase</keyword>
<evidence type="ECO:0000256" key="1">
    <source>
        <dbReference type="ARBA" id="ARBA00001049"/>
    </source>
</evidence>
<comment type="similarity">
    <text evidence="3 11">Belongs to the gamma-glutamyltransferase family.</text>
</comment>
<feature type="region of interest" description="Disordered" evidence="12">
    <location>
        <begin position="24"/>
        <end position="43"/>
    </location>
</feature>
<evidence type="ECO:0000256" key="11">
    <source>
        <dbReference type="RuleBase" id="RU368036"/>
    </source>
</evidence>
<dbReference type="PRINTS" id="PR01210">
    <property type="entry name" value="GGTRANSPTASE"/>
</dbReference>
<name>A0A4V2DB13_9GAMM</name>
<dbReference type="RefSeq" id="WP_130161682.1">
    <property type="nucleotide sequence ID" value="NZ_SGIM01000004.1"/>
</dbReference>
<evidence type="ECO:0000313" key="15">
    <source>
        <dbReference type="Proteomes" id="UP000292110"/>
    </source>
</evidence>
<evidence type="ECO:0000256" key="4">
    <source>
        <dbReference type="ARBA" id="ARBA00022679"/>
    </source>
</evidence>
<dbReference type="UniPathway" id="UPA00204"/>
<accession>A0A4V2DB13</accession>
<feature type="binding site" evidence="10">
    <location>
        <begin position="535"/>
        <end position="536"/>
    </location>
    <ligand>
        <name>L-glutamate</name>
        <dbReference type="ChEBI" id="CHEBI:29985"/>
    </ligand>
</feature>
<dbReference type="PROSITE" id="PS51257">
    <property type="entry name" value="PROKAR_LIPOPROTEIN"/>
    <property type="match status" value="1"/>
</dbReference>
<protein>
    <recommendedName>
        <fullName evidence="11">Glutathione hydrolase proenzyme</fullName>
        <ecNumber evidence="11">2.3.2.2</ecNumber>
        <ecNumber evidence="11">3.4.19.13</ecNumber>
    </recommendedName>
    <component>
        <recommendedName>
            <fullName evidence="11">Glutathione hydrolase large chain</fullName>
        </recommendedName>
    </component>
    <component>
        <recommendedName>
            <fullName evidence="11">Glutathione hydrolase small chain</fullName>
        </recommendedName>
    </component>
</protein>
<dbReference type="Gene3D" id="1.10.246.130">
    <property type="match status" value="1"/>
</dbReference>
<dbReference type="SUPFAM" id="SSF56235">
    <property type="entry name" value="N-terminal nucleophile aminohydrolases (Ntn hydrolases)"/>
    <property type="match status" value="1"/>
</dbReference>
<keyword evidence="4 11" id="KW-0808">Transferase</keyword>
<organism evidence="14 15">
    <name type="scientific">Acinetobacter halotolerans</name>
    <dbReference type="NCBI Taxonomy" id="1752076"/>
    <lineage>
        <taxon>Bacteria</taxon>
        <taxon>Pseudomonadati</taxon>
        <taxon>Pseudomonadota</taxon>
        <taxon>Gammaproteobacteria</taxon>
        <taxon>Moraxellales</taxon>
        <taxon>Moraxellaceae</taxon>
        <taxon>Acinetobacter</taxon>
    </lineage>
</organism>
<evidence type="ECO:0000256" key="9">
    <source>
        <dbReference type="PIRSR" id="PIRSR600101-1"/>
    </source>
</evidence>
<evidence type="ECO:0000256" key="13">
    <source>
        <dbReference type="SAM" id="SignalP"/>
    </source>
</evidence>
<dbReference type="InterPro" id="IPR043137">
    <property type="entry name" value="GGT_ssub_C"/>
</dbReference>
<dbReference type="GO" id="GO:0036374">
    <property type="term" value="F:glutathione hydrolase activity"/>
    <property type="evidence" value="ECO:0007669"/>
    <property type="project" value="UniProtKB-UniRule"/>
</dbReference>
<keyword evidence="11" id="KW-0317">Glutathione biosynthesis</keyword>
<feature type="signal peptide" evidence="13">
    <location>
        <begin position="1"/>
        <end position="20"/>
    </location>
</feature>
<dbReference type="InterPro" id="IPR000101">
    <property type="entry name" value="GGT_peptidase"/>
</dbReference>
<feature type="active site" description="Nucleophile" evidence="9">
    <location>
        <position position="470"/>
    </location>
</feature>
<evidence type="ECO:0000256" key="5">
    <source>
        <dbReference type="ARBA" id="ARBA00022801"/>
    </source>
</evidence>
<reference evidence="14 15" key="1">
    <citation type="submission" date="2019-02" db="EMBL/GenBank/DDBJ databases">
        <title>The draft genome of Acinetobacter halotolerans strain JCM 31009.</title>
        <authorList>
            <person name="Qin J."/>
            <person name="Feng Y."/>
            <person name="Nemec A."/>
            <person name="Zong Z."/>
        </authorList>
    </citation>
    <scope>NUCLEOTIDE SEQUENCE [LARGE SCALE GENOMIC DNA]</scope>
    <source>
        <strain evidence="14 15">JCM 31009</strain>
    </source>
</reference>
<keyword evidence="13" id="KW-0732">Signal</keyword>
<dbReference type="GO" id="GO:0006751">
    <property type="term" value="P:glutathione catabolic process"/>
    <property type="evidence" value="ECO:0007669"/>
    <property type="project" value="UniProtKB-UniRule"/>
</dbReference>
<comment type="catalytic activity">
    <reaction evidence="2 11">
        <text>glutathione + H2O = L-cysteinylglycine + L-glutamate</text>
        <dbReference type="Rhea" id="RHEA:28807"/>
        <dbReference type="ChEBI" id="CHEBI:15377"/>
        <dbReference type="ChEBI" id="CHEBI:29985"/>
        <dbReference type="ChEBI" id="CHEBI:57925"/>
        <dbReference type="ChEBI" id="CHEBI:61694"/>
        <dbReference type="EC" id="3.4.19.13"/>
    </reaction>
</comment>
<evidence type="ECO:0000256" key="2">
    <source>
        <dbReference type="ARBA" id="ARBA00001089"/>
    </source>
</evidence>
<gene>
    <name evidence="14" type="primary">ggt</name>
    <name evidence="14" type="ORF">EXE30_06345</name>
</gene>
<comment type="pathway">
    <text evidence="11">Sulfur metabolism; glutathione metabolism.</text>
</comment>
<feature type="binding site" evidence="10">
    <location>
        <position position="560"/>
    </location>
    <ligand>
        <name>L-glutamate</name>
        <dbReference type="ChEBI" id="CHEBI:29985"/>
    </ligand>
</feature>
<keyword evidence="5 11" id="KW-0378">Hydrolase</keyword>
<dbReference type="NCBIfam" id="TIGR00066">
    <property type="entry name" value="g_glut_trans"/>
    <property type="match status" value="1"/>
</dbReference>
<dbReference type="EC" id="3.4.19.13" evidence="11"/>